<dbReference type="EMBL" id="AMQN01024202">
    <property type="status" value="NOT_ANNOTATED_CDS"/>
    <property type="molecule type" value="Genomic_DNA"/>
</dbReference>
<keyword evidence="7" id="KW-0460">Magnesium</keyword>
<comment type="similarity">
    <text evidence="3">Belongs to the YdjC deacetylase family.</text>
</comment>
<evidence type="ECO:0000256" key="1">
    <source>
        <dbReference type="ARBA" id="ARBA00001946"/>
    </source>
</evidence>
<dbReference type="GO" id="GO:0019213">
    <property type="term" value="F:deacetylase activity"/>
    <property type="evidence" value="ECO:0007669"/>
    <property type="project" value="TreeGrafter"/>
</dbReference>
<evidence type="ECO:0000256" key="7">
    <source>
        <dbReference type="ARBA" id="ARBA00022842"/>
    </source>
</evidence>
<dbReference type="STRING" id="283909.R7UDF7"/>
<reference evidence="10" key="3">
    <citation type="submission" date="2015-06" db="UniProtKB">
        <authorList>
            <consortium name="EnsemblMetazoa"/>
        </authorList>
    </citation>
    <scope>IDENTIFICATION</scope>
</reference>
<dbReference type="Gene3D" id="3.20.20.370">
    <property type="entry name" value="Glycoside hydrolase/deacetylase"/>
    <property type="match status" value="1"/>
</dbReference>
<accession>R7UDF7</accession>
<evidence type="ECO:0000256" key="5">
    <source>
        <dbReference type="ARBA" id="ARBA00022723"/>
    </source>
</evidence>
<protein>
    <recommendedName>
        <fullName evidence="4">Carbohydrate deacetylase</fullName>
    </recommendedName>
</protein>
<evidence type="ECO:0000256" key="3">
    <source>
        <dbReference type="ARBA" id="ARBA00008843"/>
    </source>
</evidence>
<name>R7UDF7_CAPTE</name>
<keyword evidence="11" id="KW-1185">Reference proteome</keyword>
<sequence>MEPARLQDVIHDAFTTLEHEHPGAYHTVELMCHPGYPGIDPASGCGVGADAFSMSDERRHEMNVLTGRAMKQFYAQSHIQIVDDFLKKYGNPSKYGRISCLQHEWVSIDGMRIKAKWQHNSEQMEQEQS</sequence>
<dbReference type="InterPro" id="IPR006879">
    <property type="entry name" value="YdjC-like"/>
</dbReference>
<comment type="function">
    <text evidence="2">Probably catalyzes the deacetylation of acetylated carbohydrates an important step in the degradation of oligosaccharides.</text>
</comment>
<keyword evidence="8" id="KW-0119">Carbohydrate metabolism</keyword>
<dbReference type="AlphaFoldDB" id="R7UDF7"/>
<keyword evidence="5" id="KW-0479">Metal-binding</keyword>
<evidence type="ECO:0000256" key="4">
    <source>
        <dbReference type="ARBA" id="ARBA00018477"/>
    </source>
</evidence>
<dbReference type="PANTHER" id="PTHR31609">
    <property type="entry name" value="YDJC DEACETYLASE FAMILY MEMBER"/>
    <property type="match status" value="1"/>
</dbReference>
<dbReference type="GO" id="GO:0005975">
    <property type="term" value="P:carbohydrate metabolic process"/>
    <property type="evidence" value="ECO:0007669"/>
    <property type="project" value="InterPro"/>
</dbReference>
<dbReference type="PANTHER" id="PTHR31609:SF1">
    <property type="entry name" value="CARBOHYDRATE DEACETYLASE"/>
    <property type="match status" value="1"/>
</dbReference>
<dbReference type="EMBL" id="KB302668">
    <property type="protein sequence ID" value="ELU04004.1"/>
    <property type="molecule type" value="Genomic_DNA"/>
</dbReference>
<organism evidence="9">
    <name type="scientific">Capitella teleta</name>
    <name type="common">Polychaete worm</name>
    <dbReference type="NCBI Taxonomy" id="283909"/>
    <lineage>
        <taxon>Eukaryota</taxon>
        <taxon>Metazoa</taxon>
        <taxon>Spiralia</taxon>
        <taxon>Lophotrochozoa</taxon>
        <taxon>Annelida</taxon>
        <taxon>Polychaeta</taxon>
        <taxon>Sedentaria</taxon>
        <taxon>Scolecida</taxon>
        <taxon>Capitellidae</taxon>
        <taxon>Capitella</taxon>
    </lineage>
</organism>
<evidence type="ECO:0000256" key="2">
    <source>
        <dbReference type="ARBA" id="ARBA00003451"/>
    </source>
</evidence>
<dbReference type="SUPFAM" id="SSF88713">
    <property type="entry name" value="Glycoside hydrolase/deacetylase"/>
    <property type="match status" value="1"/>
</dbReference>
<evidence type="ECO:0000313" key="11">
    <source>
        <dbReference type="Proteomes" id="UP000014760"/>
    </source>
</evidence>
<comment type="cofactor">
    <cofactor evidence="1">
        <name>Mg(2+)</name>
        <dbReference type="ChEBI" id="CHEBI:18420"/>
    </cofactor>
</comment>
<dbReference type="EnsemblMetazoa" id="CapteT209969">
    <property type="protein sequence ID" value="CapteP209969"/>
    <property type="gene ID" value="CapteG209969"/>
</dbReference>
<reference evidence="11" key="1">
    <citation type="submission" date="2012-12" db="EMBL/GenBank/DDBJ databases">
        <authorList>
            <person name="Hellsten U."/>
            <person name="Grimwood J."/>
            <person name="Chapman J.A."/>
            <person name="Shapiro H."/>
            <person name="Aerts A."/>
            <person name="Otillar R.P."/>
            <person name="Terry A.Y."/>
            <person name="Boore J.L."/>
            <person name="Simakov O."/>
            <person name="Marletaz F."/>
            <person name="Cho S.-J."/>
            <person name="Edsinger-Gonzales E."/>
            <person name="Havlak P."/>
            <person name="Kuo D.-H."/>
            <person name="Larsson T."/>
            <person name="Lv J."/>
            <person name="Arendt D."/>
            <person name="Savage R."/>
            <person name="Osoegawa K."/>
            <person name="de Jong P."/>
            <person name="Lindberg D.R."/>
            <person name="Seaver E.C."/>
            <person name="Weisblat D.A."/>
            <person name="Putnam N.H."/>
            <person name="Grigoriev I.V."/>
            <person name="Rokhsar D.S."/>
        </authorList>
    </citation>
    <scope>NUCLEOTIDE SEQUENCE</scope>
    <source>
        <strain evidence="11">I ESC-2004</strain>
    </source>
</reference>
<evidence type="ECO:0000256" key="6">
    <source>
        <dbReference type="ARBA" id="ARBA00022801"/>
    </source>
</evidence>
<dbReference type="InterPro" id="IPR011330">
    <property type="entry name" value="Glyco_hydro/deAcase_b/a-brl"/>
</dbReference>
<dbReference type="GO" id="GO:0046872">
    <property type="term" value="F:metal ion binding"/>
    <property type="evidence" value="ECO:0007669"/>
    <property type="project" value="UniProtKB-KW"/>
</dbReference>
<keyword evidence="6" id="KW-0378">Hydrolase</keyword>
<gene>
    <name evidence="9" type="ORF">CAPTEDRAFT_209969</name>
</gene>
<proteinExistence type="inferred from homology"/>
<dbReference type="HOGENOM" id="CLU_1950823_0_0_1"/>
<evidence type="ECO:0000256" key="8">
    <source>
        <dbReference type="ARBA" id="ARBA00023277"/>
    </source>
</evidence>
<dbReference type="OrthoDB" id="8908051at2759"/>
<dbReference type="GO" id="GO:0016787">
    <property type="term" value="F:hydrolase activity"/>
    <property type="evidence" value="ECO:0007669"/>
    <property type="project" value="UniProtKB-KW"/>
</dbReference>
<reference evidence="9 11" key="2">
    <citation type="journal article" date="2013" name="Nature">
        <title>Insights into bilaterian evolution from three spiralian genomes.</title>
        <authorList>
            <person name="Simakov O."/>
            <person name="Marletaz F."/>
            <person name="Cho S.J."/>
            <person name="Edsinger-Gonzales E."/>
            <person name="Havlak P."/>
            <person name="Hellsten U."/>
            <person name="Kuo D.H."/>
            <person name="Larsson T."/>
            <person name="Lv J."/>
            <person name="Arendt D."/>
            <person name="Savage R."/>
            <person name="Osoegawa K."/>
            <person name="de Jong P."/>
            <person name="Grimwood J."/>
            <person name="Chapman J.A."/>
            <person name="Shapiro H."/>
            <person name="Aerts A."/>
            <person name="Otillar R.P."/>
            <person name="Terry A.Y."/>
            <person name="Boore J.L."/>
            <person name="Grigoriev I.V."/>
            <person name="Lindberg D.R."/>
            <person name="Seaver E.C."/>
            <person name="Weisblat D.A."/>
            <person name="Putnam N.H."/>
            <person name="Rokhsar D.S."/>
        </authorList>
    </citation>
    <scope>NUCLEOTIDE SEQUENCE</scope>
    <source>
        <strain evidence="9 11">I ESC-2004</strain>
    </source>
</reference>
<evidence type="ECO:0000313" key="9">
    <source>
        <dbReference type="EMBL" id="ELU04004.1"/>
    </source>
</evidence>
<dbReference type="Proteomes" id="UP000014760">
    <property type="component" value="Unassembled WGS sequence"/>
</dbReference>
<evidence type="ECO:0000313" key="10">
    <source>
        <dbReference type="EnsemblMetazoa" id="CapteP209969"/>
    </source>
</evidence>